<dbReference type="EMBL" id="VICE01000071">
    <property type="protein sequence ID" value="TQD45693.1"/>
    <property type="molecule type" value="Genomic_DNA"/>
</dbReference>
<gene>
    <name evidence="2" type="ORF">FKV25_07650</name>
</gene>
<dbReference type="AlphaFoldDB" id="A0A508A9W7"/>
<organism evidence="2 3">
    <name type="scientific">Marilutibacter aestuarii</name>
    <dbReference type="NCBI Taxonomy" id="1706195"/>
    <lineage>
        <taxon>Bacteria</taxon>
        <taxon>Pseudomonadati</taxon>
        <taxon>Pseudomonadota</taxon>
        <taxon>Gammaproteobacteria</taxon>
        <taxon>Lysobacterales</taxon>
        <taxon>Lysobacteraceae</taxon>
        <taxon>Marilutibacter</taxon>
    </lineage>
</organism>
<dbReference type="RefSeq" id="WP_170218585.1">
    <property type="nucleotide sequence ID" value="NZ_VICE01000071.1"/>
</dbReference>
<sequence length="222" mass="24001">MAGIRAMAALSACTLLCAGHASAWPTVRLPEQSKGEVVSEHLKYNGLDMKSSRFVSSKGLEDIVAFYAGQWPGQHVVDEVGSKTIIGHAEGRHYVTVELEAVGGGTRGTVGIMKMPDPGQTPTLGEGFYRPAGTDVVSDIVYLDTPNQTRTLVLENELSPYVNQQHYLRRMRAEGWKAVESAGCRPSSTQCVARFERSGGAKMALAISRDEKMLTSTVVTIE</sequence>
<keyword evidence="3" id="KW-1185">Reference proteome</keyword>
<proteinExistence type="predicted"/>
<feature type="chain" id="PRO_5021433028" evidence="1">
    <location>
        <begin position="24"/>
        <end position="222"/>
    </location>
</feature>
<accession>A0A508A9W7</accession>
<evidence type="ECO:0000256" key="1">
    <source>
        <dbReference type="SAM" id="SignalP"/>
    </source>
</evidence>
<dbReference type="Proteomes" id="UP000318212">
    <property type="component" value="Unassembled WGS sequence"/>
</dbReference>
<protein>
    <submittedName>
        <fullName evidence="2">Uncharacterized protein</fullName>
    </submittedName>
</protein>
<feature type="signal peptide" evidence="1">
    <location>
        <begin position="1"/>
        <end position="23"/>
    </location>
</feature>
<reference evidence="2 3" key="1">
    <citation type="submission" date="2019-06" db="EMBL/GenBank/DDBJ databases">
        <title>Lysobacter alkalisoli sp. nov. isolated from saline soil.</title>
        <authorList>
            <person name="Sun J.-Q."/>
            <person name="Xu L."/>
        </authorList>
    </citation>
    <scope>NUCLEOTIDE SEQUENCE [LARGE SCALE GENOMIC DNA]</scope>
    <source>
        <strain evidence="2 3">JCM 31130</strain>
    </source>
</reference>
<keyword evidence="1" id="KW-0732">Signal</keyword>
<evidence type="ECO:0000313" key="3">
    <source>
        <dbReference type="Proteomes" id="UP000318212"/>
    </source>
</evidence>
<evidence type="ECO:0000313" key="2">
    <source>
        <dbReference type="EMBL" id="TQD45693.1"/>
    </source>
</evidence>
<name>A0A508A9W7_9GAMM</name>
<comment type="caution">
    <text evidence="2">The sequence shown here is derived from an EMBL/GenBank/DDBJ whole genome shotgun (WGS) entry which is preliminary data.</text>
</comment>